<keyword evidence="14" id="KW-0808">Transferase</keyword>
<evidence type="ECO:0000256" key="10">
    <source>
        <dbReference type="ARBA" id="ARBA00023033"/>
    </source>
</evidence>
<dbReference type="GO" id="GO:0032259">
    <property type="term" value="P:methylation"/>
    <property type="evidence" value="ECO:0007669"/>
    <property type="project" value="UniProtKB-KW"/>
</dbReference>
<evidence type="ECO:0000256" key="2">
    <source>
        <dbReference type="ARBA" id="ARBA00004370"/>
    </source>
</evidence>
<dbReference type="InterPro" id="IPR036396">
    <property type="entry name" value="Cyt_P450_sf"/>
</dbReference>
<dbReference type="InterPro" id="IPR001128">
    <property type="entry name" value="Cyt_P450"/>
</dbReference>
<keyword evidence="10" id="KW-0503">Monooxygenase</keyword>
<dbReference type="GO" id="GO:0004497">
    <property type="term" value="F:monooxygenase activity"/>
    <property type="evidence" value="ECO:0007669"/>
    <property type="project" value="UniProtKB-KW"/>
</dbReference>
<dbReference type="GO" id="GO:0020037">
    <property type="term" value="F:heme binding"/>
    <property type="evidence" value="ECO:0007669"/>
    <property type="project" value="InterPro"/>
</dbReference>
<dbReference type="Proteomes" id="UP000184330">
    <property type="component" value="Unassembled WGS sequence"/>
</dbReference>
<evidence type="ECO:0000256" key="13">
    <source>
        <dbReference type="SAM" id="Phobius"/>
    </source>
</evidence>
<dbReference type="FunFam" id="1.10.630.10:FF:000063">
    <property type="entry name" value="Cytochrome P450 monooxygenase"/>
    <property type="match status" value="1"/>
</dbReference>
<keyword evidence="4 12" id="KW-0349">Heme</keyword>
<feature type="transmembrane region" description="Helical" evidence="13">
    <location>
        <begin position="69"/>
        <end position="91"/>
    </location>
</feature>
<keyword evidence="7 13" id="KW-1133">Transmembrane helix</keyword>
<dbReference type="PRINTS" id="PR00463">
    <property type="entry name" value="EP450I"/>
</dbReference>
<keyword evidence="5 13" id="KW-0812">Transmembrane</keyword>
<sequence>METDTSTLPTIIGFSALLGVASHLGYFIHGEHHLEAVRLAILLFTSPLCIFTFIIKFDPRSAAWSAARLTAIIVSPYLASLTTSILTYRVFFHPLRRFPGPLSAKLTKLAHVLRLLKKSDNYLQADRLHKKYGEIVRIGPNEVTIIIPDAVPLIYGPGSKCTKTAWYDVVGLPNKSLQLERDPAIHAKRRKVWDRAFNSKALKDYENRVVGHADQLVKQLQARSGEPVDGSLWMNFYAFDVMGDIAFGKTFDMLATGEKHHGLTALQDGMAPLGLATPFPWAIPIFQALPQPPGIDHWINFCDKQILARKKYNPEQSDIMTWLIEAENENPDPIVSDPRWLWGDTRLVIVAGSDTSSSAMTHIFYHLAKEPYIITKLREELATFYKPGSENEIRDLQDAKYLNGVINEALRLHPPVPSGVLRQTPPEGITVGDTFIPGGVTISAPSWSMGRLESCFKHAEEFLPERWVDNSELILNKGVFIPFASGAYSCIGKQLALMELRIVTARLVTGFDIAFAPGETGKGLLEETKDVFTMEVASLMLVFTRI</sequence>
<dbReference type="SUPFAM" id="SSF48264">
    <property type="entry name" value="Cytochrome P450"/>
    <property type="match status" value="1"/>
</dbReference>
<comment type="subcellular location">
    <subcellularLocation>
        <location evidence="2">Membrane</location>
    </subcellularLocation>
</comment>
<dbReference type="CDD" id="cd11061">
    <property type="entry name" value="CYP67-like"/>
    <property type="match status" value="1"/>
</dbReference>
<dbReference type="PRINTS" id="PR00385">
    <property type="entry name" value="P450"/>
</dbReference>
<dbReference type="GO" id="GO:0016705">
    <property type="term" value="F:oxidoreductase activity, acting on paired donors, with incorporation or reduction of molecular oxygen"/>
    <property type="evidence" value="ECO:0007669"/>
    <property type="project" value="InterPro"/>
</dbReference>
<feature type="transmembrane region" description="Helical" evidence="13">
    <location>
        <begin position="39"/>
        <end position="57"/>
    </location>
</feature>
<dbReference type="Gene3D" id="1.10.630.10">
    <property type="entry name" value="Cytochrome P450"/>
    <property type="match status" value="1"/>
</dbReference>
<evidence type="ECO:0000256" key="6">
    <source>
        <dbReference type="ARBA" id="ARBA00022723"/>
    </source>
</evidence>
<keyword evidence="11 13" id="KW-0472">Membrane</keyword>
<evidence type="ECO:0000256" key="8">
    <source>
        <dbReference type="ARBA" id="ARBA00023002"/>
    </source>
</evidence>
<evidence type="ECO:0000256" key="4">
    <source>
        <dbReference type="ARBA" id="ARBA00022617"/>
    </source>
</evidence>
<protein>
    <submittedName>
        <fullName evidence="14">Related to pisatin demethylase cytochrome P450</fullName>
    </submittedName>
</protein>
<evidence type="ECO:0000256" key="9">
    <source>
        <dbReference type="ARBA" id="ARBA00023004"/>
    </source>
</evidence>
<dbReference type="GO" id="GO:0008168">
    <property type="term" value="F:methyltransferase activity"/>
    <property type="evidence" value="ECO:0007669"/>
    <property type="project" value="UniProtKB-KW"/>
</dbReference>
<feature type="transmembrane region" description="Helical" evidence="13">
    <location>
        <begin position="6"/>
        <end position="27"/>
    </location>
</feature>
<keyword evidence="6 12" id="KW-0479">Metal-binding</keyword>
<dbReference type="OrthoDB" id="6692864at2759"/>
<dbReference type="Pfam" id="PF00067">
    <property type="entry name" value="p450"/>
    <property type="match status" value="1"/>
</dbReference>
<keyword evidence="8" id="KW-0560">Oxidoreductase</keyword>
<evidence type="ECO:0000256" key="1">
    <source>
        <dbReference type="ARBA" id="ARBA00001971"/>
    </source>
</evidence>
<dbReference type="GO" id="GO:0005506">
    <property type="term" value="F:iron ion binding"/>
    <property type="evidence" value="ECO:0007669"/>
    <property type="project" value="InterPro"/>
</dbReference>
<dbReference type="STRING" id="576137.A0A1L7XHT3"/>
<comment type="cofactor">
    <cofactor evidence="1 12">
        <name>heme</name>
        <dbReference type="ChEBI" id="CHEBI:30413"/>
    </cofactor>
</comment>
<organism evidence="14 15">
    <name type="scientific">Phialocephala subalpina</name>
    <dbReference type="NCBI Taxonomy" id="576137"/>
    <lineage>
        <taxon>Eukaryota</taxon>
        <taxon>Fungi</taxon>
        <taxon>Dikarya</taxon>
        <taxon>Ascomycota</taxon>
        <taxon>Pezizomycotina</taxon>
        <taxon>Leotiomycetes</taxon>
        <taxon>Helotiales</taxon>
        <taxon>Mollisiaceae</taxon>
        <taxon>Phialocephala</taxon>
        <taxon>Phialocephala fortinii species complex</taxon>
    </lineage>
</organism>
<dbReference type="PANTHER" id="PTHR24305:SF187">
    <property type="entry name" value="P450, PUTATIVE (EUROFUNG)-RELATED"/>
    <property type="match status" value="1"/>
</dbReference>
<proteinExistence type="inferred from homology"/>
<keyword evidence="14" id="KW-0489">Methyltransferase</keyword>
<dbReference type="InterPro" id="IPR002401">
    <property type="entry name" value="Cyt_P450_E_grp-I"/>
</dbReference>
<reference evidence="14 15" key="1">
    <citation type="submission" date="2016-03" db="EMBL/GenBank/DDBJ databases">
        <authorList>
            <person name="Ploux O."/>
        </authorList>
    </citation>
    <scope>NUCLEOTIDE SEQUENCE [LARGE SCALE GENOMIC DNA]</scope>
    <source>
        <strain evidence="14 15">UAMH 11012</strain>
    </source>
</reference>
<dbReference type="EMBL" id="FJOG01000027">
    <property type="protein sequence ID" value="CZR64603.1"/>
    <property type="molecule type" value="Genomic_DNA"/>
</dbReference>
<name>A0A1L7XHT3_9HELO</name>
<dbReference type="InterPro" id="IPR050121">
    <property type="entry name" value="Cytochrome_P450_monoxygenase"/>
</dbReference>
<evidence type="ECO:0000256" key="7">
    <source>
        <dbReference type="ARBA" id="ARBA00022989"/>
    </source>
</evidence>
<keyword evidence="9 12" id="KW-0408">Iron</keyword>
<comment type="similarity">
    <text evidence="3">Belongs to the cytochrome P450 family.</text>
</comment>
<gene>
    <name evidence="14" type="ORF">PAC_14501</name>
</gene>
<dbReference type="GO" id="GO:1902181">
    <property type="term" value="P:verruculogen biosynthetic process"/>
    <property type="evidence" value="ECO:0007669"/>
    <property type="project" value="UniProtKB-ARBA"/>
</dbReference>
<evidence type="ECO:0000313" key="15">
    <source>
        <dbReference type="Proteomes" id="UP000184330"/>
    </source>
</evidence>
<accession>A0A1L7XHT3</accession>
<evidence type="ECO:0000256" key="12">
    <source>
        <dbReference type="PIRSR" id="PIRSR602401-1"/>
    </source>
</evidence>
<evidence type="ECO:0000256" key="11">
    <source>
        <dbReference type="ARBA" id="ARBA00023136"/>
    </source>
</evidence>
<evidence type="ECO:0000256" key="3">
    <source>
        <dbReference type="ARBA" id="ARBA00010617"/>
    </source>
</evidence>
<dbReference type="GO" id="GO:0016020">
    <property type="term" value="C:membrane"/>
    <property type="evidence" value="ECO:0007669"/>
    <property type="project" value="UniProtKB-SubCell"/>
</dbReference>
<feature type="binding site" description="axial binding residue" evidence="12">
    <location>
        <position position="490"/>
    </location>
    <ligand>
        <name>heme</name>
        <dbReference type="ChEBI" id="CHEBI:30413"/>
    </ligand>
    <ligandPart>
        <name>Fe</name>
        <dbReference type="ChEBI" id="CHEBI:18248"/>
    </ligandPart>
</feature>
<dbReference type="AlphaFoldDB" id="A0A1L7XHT3"/>
<keyword evidence="15" id="KW-1185">Reference proteome</keyword>
<dbReference type="PANTHER" id="PTHR24305">
    <property type="entry name" value="CYTOCHROME P450"/>
    <property type="match status" value="1"/>
</dbReference>
<evidence type="ECO:0000313" key="14">
    <source>
        <dbReference type="EMBL" id="CZR64603.1"/>
    </source>
</evidence>
<evidence type="ECO:0000256" key="5">
    <source>
        <dbReference type="ARBA" id="ARBA00022692"/>
    </source>
</evidence>